<evidence type="ECO:0000313" key="2">
    <source>
        <dbReference type="EMBL" id="OAJ67169.1"/>
    </source>
</evidence>
<dbReference type="InterPro" id="IPR001173">
    <property type="entry name" value="Glyco_trans_2-like"/>
</dbReference>
<dbReference type="PATRIC" id="fig|38307.3.peg.2214"/>
<sequence>MTSAILQLDDEGARYEFVVRAYGLILRRAADRGGIDSGVAFLANGGEPDAFIRELLASEEFHNLRISPDPRELCVNYWDTIVERHNICPVQPMPDLEPTDSLVEALLHFLMCPEVRQLPLDQSVLRCNDLRAYRYWRSLVTQGSDKTDRPQAALLPPISFVVRVDRGLPSWEEELQGLFASLQAQTTLEWRLFVLADRFSLSACRSSLGRDRRVSLIKTARDIKTTGWIAVLNADDRLEPDACARMSEALTLAPHAGLAYADEDIRDQAGYCDPWIKEEWIRYQAYMPGLTGLVLFRRDLSEPLFQEFLSTGSVPATMVSGYLRTDQVLHVSAVLLHRARPISGGMRPALLRVPTNLPSVSVIIPTKDKPELIRRVLEALFYRTNYARLDIVVVDNGTTDKDAQSVLCKAERRENVTVVNAPGPFNWSYLNNLGVSHSRGEIVVLLNNDVDVINASWLEYLVAPLMQQDVGVTGAVLLFSDGTIQHAGIDLEVGPKARHVGLGETFPADPEGTAADYDVPAVTGACLAIRRTLLDEIGGLDEALPVTWNDIDLCLRARRAKQRVVIAPASRLLHDESSTRLPDMDVSQRQVVRNAHKLIQKRYGSELGAWKSRNAQTEGFGPYECWSLDYAKKMRLH</sequence>
<feature type="domain" description="Glycosyltransferase 2-like" evidence="1">
    <location>
        <begin position="361"/>
        <end position="537"/>
    </location>
</feature>
<dbReference type="InterPro" id="IPR029044">
    <property type="entry name" value="Nucleotide-diphossugar_trans"/>
</dbReference>
<reference evidence="2 3" key="1">
    <citation type="submission" date="2016-03" db="EMBL/GenBank/DDBJ databases">
        <title>Draft genome sequence of Gluconobacter cerinus strain CECT 9110.</title>
        <authorList>
            <person name="Sainz F."/>
            <person name="Mas A."/>
            <person name="Torija M.J."/>
        </authorList>
    </citation>
    <scope>NUCLEOTIDE SEQUENCE [LARGE SCALE GENOMIC DNA]</scope>
    <source>
        <strain evidence="2 3">CECT 9110</strain>
    </source>
</reference>
<comment type="caution">
    <text evidence="2">The sequence shown here is derived from an EMBL/GenBank/DDBJ whole genome shotgun (WGS) entry which is preliminary data.</text>
</comment>
<dbReference type="Gene3D" id="3.90.550.10">
    <property type="entry name" value="Spore Coat Polysaccharide Biosynthesis Protein SpsA, Chain A"/>
    <property type="match status" value="1"/>
</dbReference>
<evidence type="ECO:0000313" key="3">
    <source>
        <dbReference type="Proteomes" id="UP000077786"/>
    </source>
</evidence>
<protein>
    <submittedName>
        <fullName evidence="2">O-antigen biosynthesis protein RfbC</fullName>
    </submittedName>
</protein>
<dbReference type="RefSeq" id="WP_064274829.1">
    <property type="nucleotide sequence ID" value="NZ_LUTU01000009.1"/>
</dbReference>
<dbReference type="Proteomes" id="UP000077786">
    <property type="component" value="Unassembled WGS sequence"/>
</dbReference>
<dbReference type="AlphaFoldDB" id="A0A1B6VIW2"/>
<gene>
    <name evidence="2" type="ORF">A0123_02141</name>
</gene>
<name>A0A1B6VIW2_9PROT</name>
<dbReference type="CDD" id="cd04186">
    <property type="entry name" value="GT_2_like_c"/>
    <property type="match status" value="1"/>
</dbReference>
<organism evidence="2 3">
    <name type="scientific">Gluconobacter cerinus</name>
    <dbReference type="NCBI Taxonomy" id="38307"/>
    <lineage>
        <taxon>Bacteria</taxon>
        <taxon>Pseudomonadati</taxon>
        <taxon>Pseudomonadota</taxon>
        <taxon>Alphaproteobacteria</taxon>
        <taxon>Acetobacterales</taxon>
        <taxon>Acetobacteraceae</taxon>
        <taxon>Gluconobacter</taxon>
    </lineage>
</organism>
<dbReference type="PANTHER" id="PTHR43179">
    <property type="entry name" value="RHAMNOSYLTRANSFERASE WBBL"/>
    <property type="match status" value="1"/>
</dbReference>
<evidence type="ECO:0000259" key="1">
    <source>
        <dbReference type="Pfam" id="PF00535"/>
    </source>
</evidence>
<dbReference type="PANTHER" id="PTHR43179:SF7">
    <property type="entry name" value="RHAMNOSYLTRANSFERASE WBBL"/>
    <property type="match status" value="1"/>
</dbReference>
<proteinExistence type="predicted"/>
<accession>A0A1B6VIW2</accession>
<dbReference type="EMBL" id="LUTU01000009">
    <property type="protein sequence ID" value="OAJ67169.1"/>
    <property type="molecule type" value="Genomic_DNA"/>
</dbReference>
<dbReference type="OrthoDB" id="9783791at2"/>
<dbReference type="SUPFAM" id="SSF53448">
    <property type="entry name" value="Nucleotide-diphospho-sugar transferases"/>
    <property type="match status" value="2"/>
</dbReference>
<dbReference type="Pfam" id="PF00535">
    <property type="entry name" value="Glycos_transf_2"/>
    <property type="match status" value="1"/>
</dbReference>